<comment type="caution">
    <text evidence="4">The sequence shown here is derived from an EMBL/GenBank/DDBJ whole genome shotgun (WGS) entry which is preliminary data.</text>
</comment>
<reference evidence="4 5" key="1">
    <citation type="submission" date="2021-09" db="EMBL/GenBank/DDBJ databases">
        <title>Genomic insights and catalytic innovation underlie evolution of tropane alkaloids biosynthesis.</title>
        <authorList>
            <person name="Wang Y.-J."/>
            <person name="Tian T."/>
            <person name="Huang J.-P."/>
            <person name="Huang S.-X."/>
        </authorList>
    </citation>
    <scope>NUCLEOTIDE SEQUENCE [LARGE SCALE GENOMIC DNA]</scope>
    <source>
        <strain evidence="4">KIB-2018</strain>
        <tissue evidence="4">Leaf</tissue>
    </source>
</reference>
<sequence>MEIGAGRNGELEHNKTQLISGLPDEIAFLCLARVPREFHSLLKCVSRRWRDLVCSEEFCVYRRKHNLSETWIYALCQDKFARLCCYVLDPNSSRRCWRPIQELPPRCWRRNGMGFETLGNYIYLSGGCGWLEDATSEAYCYDVLRNMWRESPQMPTARCCFSFEAFDGKLYAIGGSGSNMSDSNSWDTFDVRTNSWESHSCGNIVPEVADSVVLDGKIYIKCDAFAPLTPLRVVLYEPSSDTWQHEDVDFFSGWQGPAVAVDGTLYVLDESSGTRLITWQKDNREWVVVGRLSTLVTRPPCQLVAIGKKIFIVGKGLSTVAFDIDKTRNMGRVIISSSVARMDSDDDIVCCKCIAIAI</sequence>
<gene>
    <name evidence="4" type="ORF">K2173_025206</name>
</gene>
<dbReference type="EMBL" id="JAIWQS010000008">
    <property type="protein sequence ID" value="KAJ8900429.1"/>
    <property type="molecule type" value="Genomic_DNA"/>
</dbReference>
<keyword evidence="5" id="KW-1185">Reference proteome</keyword>
<feature type="domain" description="F-box" evidence="3">
    <location>
        <begin position="22"/>
        <end position="62"/>
    </location>
</feature>
<dbReference type="SUPFAM" id="SSF117281">
    <property type="entry name" value="Kelch motif"/>
    <property type="match status" value="1"/>
</dbReference>
<dbReference type="InterPro" id="IPR001810">
    <property type="entry name" value="F-box_dom"/>
</dbReference>
<dbReference type="InterPro" id="IPR036047">
    <property type="entry name" value="F-box-like_dom_sf"/>
</dbReference>
<dbReference type="InterPro" id="IPR015915">
    <property type="entry name" value="Kelch-typ_b-propeller"/>
</dbReference>
<dbReference type="Pfam" id="PF00646">
    <property type="entry name" value="F-box"/>
    <property type="match status" value="1"/>
</dbReference>
<evidence type="ECO:0000259" key="3">
    <source>
        <dbReference type="SMART" id="SM00256"/>
    </source>
</evidence>
<dbReference type="Proteomes" id="UP001159364">
    <property type="component" value="Linkage Group LG08"/>
</dbReference>
<dbReference type="PANTHER" id="PTHR46344">
    <property type="entry name" value="OS02G0202900 PROTEIN"/>
    <property type="match status" value="1"/>
</dbReference>
<dbReference type="PANTHER" id="PTHR46344:SF26">
    <property type="entry name" value="F-BOX DOMAIN-CONTAINING PROTEIN"/>
    <property type="match status" value="1"/>
</dbReference>
<dbReference type="SUPFAM" id="SSF81383">
    <property type="entry name" value="F-box domain"/>
    <property type="match status" value="1"/>
</dbReference>
<keyword evidence="2" id="KW-0677">Repeat</keyword>
<name>A0AAV8UEG6_9ROSI</name>
<evidence type="ECO:0000313" key="4">
    <source>
        <dbReference type="EMBL" id="KAJ8900429.1"/>
    </source>
</evidence>
<evidence type="ECO:0000256" key="2">
    <source>
        <dbReference type="ARBA" id="ARBA00022737"/>
    </source>
</evidence>
<evidence type="ECO:0000313" key="5">
    <source>
        <dbReference type="Proteomes" id="UP001159364"/>
    </source>
</evidence>
<protein>
    <recommendedName>
        <fullName evidence="3">F-box domain-containing protein</fullName>
    </recommendedName>
</protein>
<dbReference type="InterPro" id="IPR006652">
    <property type="entry name" value="Kelch_1"/>
</dbReference>
<dbReference type="InterPro" id="IPR057499">
    <property type="entry name" value="Kelch_FKB95"/>
</dbReference>
<dbReference type="Pfam" id="PF25210">
    <property type="entry name" value="Kelch_FKB95"/>
    <property type="match status" value="1"/>
</dbReference>
<dbReference type="CDD" id="cd22152">
    <property type="entry name" value="F-box_AtAFR-like"/>
    <property type="match status" value="1"/>
</dbReference>
<dbReference type="AlphaFoldDB" id="A0AAV8UEG6"/>
<organism evidence="4 5">
    <name type="scientific">Erythroxylum novogranatense</name>
    <dbReference type="NCBI Taxonomy" id="1862640"/>
    <lineage>
        <taxon>Eukaryota</taxon>
        <taxon>Viridiplantae</taxon>
        <taxon>Streptophyta</taxon>
        <taxon>Embryophyta</taxon>
        <taxon>Tracheophyta</taxon>
        <taxon>Spermatophyta</taxon>
        <taxon>Magnoliopsida</taxon>
        <taxon>eudicotyledons</taxon>
        <taxon>Gunneridae</taxon>
        <taxon>Pentapetalae</taxon>
        <taxon>rosids</taxon>
        <taxon>fabids</taxon>
        <taxon>Malpighiales</taxon>
        <taxon>Erythroxylaceae</taxon>
        <taxon>Erythroxylum</taxon>
    </lineage>
</organism>
<keyword evidence="1" id="KW-0880">Kelch repeat</keyword>
<dbReference type="SMART" id="SM00256">
    <property type="entry name" value="FBOX"/>
    <property type="match status" value="1"/>
</dbReference>
<dbReference type="SMART" id="SM00612">
    <property type="entry name" value="Kelch"/>
    <property type="match status" value="2"/>
</dbReference>
<proteinExistence type="predicted"/>
<dbReference type="Gene3D" id="2.120.10.80">
    <property type="entry name" value="Kelch-type beta propeller"/>
    <property type="match status" value="1"/>
</dbReference>
<accession>A0AAV8UEG6</accession>
<evidence type="ECO:0000256" key="1">
    <source>
        <dbReference type="ARBA" id="ARBA00022441"/>
    </source>
</evidence>